<proteinExistence type="predicted"/>
<dbReference type="InterPro" id="IPR037847">
    <property type="entry name" value="GRAMDC4"/>
</dbReference>
<organism evidence="3 4">
    <name type="scientific">Dothidotthia symphoricarpi CBS 119687</name>
    <dbReference type="NCBI Taxonomy" id="1392245"/>
    <lineage>
        <taxon>Eukaryota</taxon>
        <taxon>Fungi</taxon>
        <taxon>Dikarya</taxon>
        <taxon>Ascomycota</taxon>
        <taxon>Pezizomycotina</taxon>
        <taxon>Dothideomycetes</taxon>
        <taxon>Pleosporomycetidae</taxon>
        <taxon>Pleosporales</taxon>
        <taxon>Dothidotthiaceae</taxon>
        <taxon>Dothidotthia</taxon>
    </lineage>
</organism>
<dbReference type="OrthoDB" id="1708389at2759"/>
<keyword evidence="4" id="KW-1185">Reference proteome</keyword>
<accession>A0A6A6AB97</accession>
<dbReference type="PANTHER" id="PTHR37402:SF1">
    <property type="entry name" value="GRAM DOMAIN-CONTAINING PROTEIN 4"/>
    <property type="match status" value="1"/>
</dbReference>
<sequence>MADVQRLPEAEHVLIDELSIGLDRSAINSKGQIQLPDQNSRREEHVARQDTGRYAESESPSSSSSHHFVNSIKQRKHHAAVKIRKSLHISKDSDLIESNSPVLARDTDEQSDARLMNRPPEPEKPTLKDFMHNPVDVVKTKVSGQGSHQVAANIAAKEIPHGQDVDIVNASLAVDNARTDVERLLAIEDLSRLMTERQNTYARWTLDRHVTKVRVLPRDTVVRKPREAFETVNDQEGLVIDWKAYGQHLVEFYAQQYGGQYIGYGSSPPKPSKETVMPNVERLLVATSPFQEFGMTTRRVYRWEEPAETAKYLVIYLTLWFFNLLLPGVISAIMYLVIQRHIHGNTLDDLREDIKRREDAALTALSITELVVKKGDKQWADDLLEGLGPWAMIQLADLADLFESVRNFYEWRKPYRTKGALAVMGVGVFITSFLPLWLLVKSMTFGAGFTFFALFPLSANFPEYRLLVSPTKRLLWNIPTHAEWAIQYIQAEGSLIQDHTAPQPLNPAINGTPVDKDAHDYGYYTAHHEGKTGQLVIGTLSIRFVSNKSHDVYFVLPYDQIQRFEKQDRIMHKGVPEKLKRDSGKDLLLVSRTGQELVLKDMEQRDEAFSQIVGFSKVEWQVVW</sequence>
<keyword evidence="2" id="KW-1133">Transmembrane helix</keyword>
<feature type="region of interest" description="Disordered" evidence="1">
    <location>
        <begin position="31"/>
        <end position="80"/>
    </location>
</feature>
<dbReference type="AlphaFoldDB" id="A0A6A6AB97"/>
<dbReference type="EMBL" id="ML977509">
    <property type="protein sequence ID" value="KAF2128137.1"/>
    <property type="molecule type" value="Genomic_DNA"/>
</dbReference>
<feature type="region of interest" description="Disordered" evidence="1">
    <location>
        <begin position="98"/>
        <end position="129"/>
    </location>
</feature>
<dbReference type="RefSeq" id="XP_033522526.1">
    <property type="nucleotide sequence ID" value="XM_033669713.1"/>
</dbReference>
<feature type="compositionally biased region" description="Basic and acidic residues" evidence="1">
    <location>
        <begin position="120"/>
        <end position="129"/>
    </location>
</feature>
<dbReference type="GO" id="GO:0006915">
    <property type="term" value="P:apoptotic process"/>
    <property type="evidence" value="ECO:0007669"/>
    <property type="project" value="InterPro"/>
</dbReference>
<protein>
    <submittedName>
        <fullName evidence="3">Uncharacterized protein</fullName>
    </submittedName>
</protein>
<dbReference type="GeneID" id="54410145"/>
<feature type="transmembrane region" description="Helical" evidence="2">
    <location>
        <begin position="419"/>
        <end position="439"/>
    </location>
</feature>
<dbReference type="PANTHER" id="PTHR37402">
    <property type="entry name" value="GRAM DOMAIN-CONTAINING PROTEIN 4"/>
    <property type="match status" value="1"/>
</dbReference>
<keyword evidence="2" id="KW-0472">Membrane</keyword>
<feature type="transmembrane region" description="Helical" evidence="2">
    <location>
        <begin position="313"/>
        <end position="338"/>
    </location>
</feature>
<evidence type="ECO:0000313" key="4">
    <source>
        <dbReference type="Proteomes" id="UP000799771"/>
    </source>
</evidence>
<dbReference type="Proteomes" id="UP000799771">
    <property type="component" value="Unassembled WGS sequence"/>
</dbReference>
<feature type="compositionally biased region" description="Basic and acidic residues" evidence="1">
    <location>
        <begin position="39"/>
        <end position="56"/>
    </location>
</feature>
<reference evidence="3" key="1">
    <citation type="journal article" date="2020" name="Stud. Mycol.">
        <title>101 Dothideomycetes genomes: a test case for predicting lifestyles and emergence of pathogens.</title>
        <authorList>
            <person name="Haridas S."/>
            <person name="Albert R."/>
            <person name="Binder M."/>
            <person name="Bloem J."/>
            <person name="Labutti K."/>
            <person name="Salamov A."/>
            <person name="Andreopoulos B."/>
            <person name="Baker S."/>
            <person name="Barry K."/>
            <person name="Bills G."/>
            <person name="Bluhm B."/>
            <person name="Cannon C."/>
            <person name="Castanera R."/>
            <person name="Culley D."/>
            <person name="Daum C."/>
            <person name="Ezra D."/>
            <person name="Gonzalez J."/>
            <person name="Henrissat B."/>
            <person name="Kuo A."/>
            <person name="Liang C."/>
            <person name="Lipzen A."/>
            <person name="Lutzoni F."/>
            <person name="Magnuson J."/>
            <person name="Mondo S."/>
            <person name="Nolan M."/>
            <person name="Ohm R."/>
            <person name="Pangilinan J."/>
            <person name="Park H.-J."/>
            <person name="Ramirez L."/>
            <person name="Alfaro M."/>
            <person name="Sun H."/>
            <person name="Tritt A."/>
            <person name="Yoshinaga Y."/>
            <person name="Zwiers L.-H."/>
            <person name="Turgeon B."/>
            <person name="Goodwin S."/>
            <person name="Spatafora J."/>
            <person name="Crous P."/>
            <person name="Grigoriev I."/>
        </authorList>
    </citation>
    <scope>NUCLEOTIDE SEQUENCE</scope>
    <source>
        <strain evidence="3">CBS 119687</strain>
    </source>
</reference>
<evidence type="ECO:0000256" key="1">
    <source>
        <dbReference type="SAM" id="MobiDB-lite"/>
    </source>
</evidence>
<evidence type="ECO:0000313" key="3">
    <source>
        <dbReference type="EMBL" id="KAF2128137.1"/>
    </source>
</evidence>
<name>A0A6A6AB97_9PLEO</name>
<evidence type="ECO:0000256" key="2">
    <source>
        <dbReference type="SAM" id="Phobius"/>
    </source>
</evidence>
<gene>
    <name evidence="3" type="ORF">P153DRAFT_377009</name>
</gene>
<keyword evidence="2" id="KW-0812">Transmembrane</keyword>